<protein>
    <recommendedName>
        <fullName evidence="1">Glycosyltransferase subfamily 4-like N-terminal domain-containing protein</fullName>
    </recommendedName>
</protein>
<dbReference type="InterPro" id="IPR050194">
    <property type="entry name" value="Glycosyltransferase_grp1"/>
</dbReference>
<dbReference type="PANTHER" id="PTHR45947">
    <property type="entry name" value="SULFOQUINOVOSYL TRANSFERASE SQD2"/>
    <property type="match status" value="1"/>
</dbReference>
<dbReference type="AlphaFoldDB" id="X0UGY6"/>
<dbReference type="Pfam" id="PF13439">
    <property type="entry name" value="Glyco_transf_4"/>
    <property type="match status" value="1"/>
</dbReference>
<comment type="caution">
    <text evidence="2">The sequence shown here is derived from an EMBL/GenBank/DDBJ whole genome shotgun (WGS) entry which is preliminary data.</text>
</comment>
<sequence>MKICVFSIATYWHGLRGGMDLHGKNLLEGLSERGHKIIVISTKHPDGKKYEEINDIKIYYLEQTTFGSLRRGWKKQSINKFKDIVKKELVDVVLSQSVAGFSVVKVAKSMGIPFVTIMHGYATMGFLSILNQVRSLKDGYLYLVKSYLSAVYYSIFRELPLLINSSAIIAVSDEVRRVIGKRPFVKRDKIKVINYGIDLKLFNFSEEERKTTRLKLNISNHDEVVFFLSLLSKQKGADIAI</sequence>
<dbReference type="InterPro" id="IPR028098">
    <property type="entry name" value="Glyco_trans_4-like_N"/>
</dbReference>
<dbReference type="CDD" id="cd03801">
    <property type="entry name" value="GT4_PimA-like"/>
    <property type="match status" value="1"/>
</dbReference>
<proteinExistence type="predicted"/>
<dbReference type="PANTHER" id="PTHR45947:SF3">
    <property type="entry name" value="SULFOQUINOVOSYL TRANSFERASE SQD2"/>
    <property type="match status" value="1"/>
</dbReference>
<dbReference type="EMBL" id="BARS01014980">
    <property type="protein sequence ID" value="GAF98566.1"/>
    <property type="molecule type" value="Genomic_DNA"/>
</dbReference>
<feature type="domain" description="Glycosyltransferase subfamily 4-like N-terminal" evidence="1">
    <location>
        <begin position="17"/>
        <end position="200"/>
    </location>
</feature>
<reference evidence="2" key="1">
    <citation type="journal article" date="2014" name="Front. Microbiol.">
        <title>High frequency of phylogenetically diverse reductive dehalogenase-homologous genes in deep subseafloor sedimentary metagenomes.</title>
        <authorList>
            <person name="Kawai M."/>
            <person name="Futagami T."/>
            <person name="Toyoda A."/>
            <person name="Takaki Y."/>
            <person name="Nishi S."/>
            <person name="Hori S."/>
            <person name="Arai W."/>
            <person name="Tsubouchi T."/>
            <person name="Morono Y."/>
            <person name="Uchiyama I."/>
            <person name="Ito T."/>
            <person name="Fujiyama A."/>
            <person name="Inagaki F."/>
            <person name="Takami H."/>
        </authorList>
    </citation>
    <scope>NUCLEOTIDE SEQUENCE</scope>
    <source>
        <strain evidence="2">Expedition CK06-06</strain>
    </source>
</reference>
<name>X0UGY6_9ZZZZ</name>
<organism evidence="2">
    <name type="scientific">marine sediment metagenome</name>
    <dbReference type="NCBI Taxonomy" id="412755"/>
    <lineage>
        <taxon>unclassified sequences</taxon>
        <taxon>metagenomes</taxon>
        <taxon>ecological metagenomes</taxon>
    </lineage>
</organism>
<dbReference type="GO" id="GO:0016757">
    <property type="term" value="F:glycosyltransferase activity"/>
    <property type="evidence" value="ECO:0007669"/>
    <property type="project" value="TreeGrafter"/>
</dbReference>
<evidence type="ECO:0000313" key="2">
    <source>
        <dbReference type="EMBL" id="GAF98566.1"/>
    </source>
</evidence>
<feature type="non-terminal residue" evidence="2">
    <location>
        <position position="241"/>
    </location>
</feature>
<dbReference type="SUPFAM" id="SSF53756">
    <property type="entry name" value="UDP-Glycosyltransferase/glycogen phosphorylase"/>
    <property type="match status" value="1"/>
</dbReference>
<dbReference type="Gene3D" id="3.40.50.2000">
    <property type="entry name" value="Glycogen Phosphorylase B"/>
    <property type="match status" value="1"/>
</dbReference>
<gene>
    <name evidence="2" type="ORF">S01H1_24872</name>
</gene>
<accession>X0UGY6</accession>
<evidence type="ECO:0000259" key="1">
    <source>
        <dbReference type="Pfam" id="PF13439"/>
    </source>
</evidence>